<accession>A0A4C1SCI9</accession>
<keyword evidence="2" id="KW-1185">Reference proteome</keyword>
<comment type="caution">
    <text evidence="1">The sequence shown here is derived from an EMBL/GenBank/DDBJ whole genome shotgun (WGS) entry which is preliminary data.</text>
</comment>
<dbReference type="EMBL" id="BGZK01009648">
    <property type="protein sequence ID" value="GBO98790.1"/>
    <property type="molecule type" value="Genomic_DNA"/>
</dbReference>
<name>A0A4C1SCI9_EUMVA</name>
<proteinExistence type="predicted"/>
<evidence type="ECO:0000313" key="1">
    <source>
        <dbReference type="EMBL" id="GBO98790.1"/>
    </source>
</evidence>
<evidence type="ECO:0000313" key="2">
    <source>
        <dbReference type="Proteomes" id="UP000299102"/>
    </source>
</evidence>
<dbReference type="AlphaFoldDB" id="A0A4C1SCI9"/>
<organism evidence="1 2">
    <name type="scientific">Eumeta variegata</name>
    <name type="common">Bagworm moth</name>
    <name type="synonym">Eumeta japonica</name>
    <dbReference type="NCBI Taxonomy" id="151549"/>
    <lineage>
        <taxon>Eukaryota</taxon>
        <taxon>Metazoa</taxon>
        <taxon>Ecdysozoa</taxon>
        <taxon>Arthropoda</taxon>
        <taxon>Hexapoda</taxon>
        <taxon>Insecta</taxon>
        <taxon>Pterygota</taxon>
        <taxon>Neoptera</taxon>
        <taxon>Endopterygota</taxon>
        <taxon>Lepidoptera</taxon>
        <taxon>Glossata</taxon>
        <taxon>Ditrysia</taxon>
        <taxon>Tineoidea</taxon>
        <taxon>Psychidae</taxon>
        <taxon>Oiketicinae</taxon>
        <taxon>Eumeta</taxon>
    </lineage>
</organism>
<sequence>MELTCFVSEELIAHLDLRKTGVLLNLLKFEGVCFRSLPGTLPLEITEDAR</sequence>
<gene>
    <name evidence="1" type="ORF">EVAR_73873_1</name>
</gene>
<protein>
    <submittedName>
        <fullName evidence="1">Uncharacterized protein</fullName>
    </submittedName>
</protein>
<dbReference type="Proteomes" id="UP000299102">
    <property type="component" value="Unassembled WGS sequence"/>
</dbReference>
<feature type="non-terminal residue" evidence="1">
    <location>
        <position position="50"/>
    </location>
</feature>
<reference evidence="1 2" key="1">
    <citation type="journal article" date="2019" name="Commun. Biol.">
        <title>The bagworm genome reveals a unique fibroin gene that provides high tensile strength.</title>
        <authorList>
            <person name="Kono N."/>
            <person name="Nakamura H."/>
            <person name="Ohtoshi R."/>
            <person name="Tomita M."/>
            <person name="Numata K."/>
            <person name="Arakawa K."/>
        </authorList>
    </citation>
    <scope>NUCLEOTIDE SEQUENCE [LARGE SCALE GENOMIC DNA]</scope>
</reference>